<evidence type="ECO:0000256" key="2">
    <source>
        <dbReference type="SAM" id="MobiDB-lite"/>
    </source>
</evidence>
<feature type="compositionally biased region" description="Basic and acidic residues" evidence="2">
    <location>
        <begin position="152"/>
        <end position="186"/>
    </location>
</feature>
<protein>
    <submittedName>
        <fullName evidence="5">Uncharacterized protein LOC106818195</fullName>
    </submittedName>
</protein>
<dbReference type="InterPro" id="IPR011990">
    <property type="entry name" value="TPR-like_helical_dom_sf"/>
</dbReference>
<keyword evidence="4" id="KW-1185">Reference proteome</keyword>
<feature type="compositionally biased region" description="Polar residues" evidence="2">
    <location>
        <begin position="80"/>
        <end position="90"/>
    </location>
</feature>
<feature type="signal peptide" evidence="3">
    <location>
        <begin position="1"/>
        <end position="23"/>
    </location>
</feature>
<feature type="compositionally biased region" description="Pro residues" evidence="2">
    <location>
        <begin position="201"/>
        <end position="226"/>
    </location>
</feature>
<dbReference type="PANTHER" id="PTHR14038:SF0">
    <property type="entry name" value="LP18708P"/>
    <property type="match status" value="1"/>
</dbReference>
<dbReference type="Proteomes" id="UP000695022">
    <property type="component" value="Unplaced"/>
</dbReference>
<name>A0ABM1F1T6_PRICU</name>
<dbReference type="RefSeq" id="XP_014678407.1">
    <property type="nucleotide sequence ID" value="XM_014822921.1"/>
</dbReference>
<evidence type="ECO:0000313" key="4">
    <source>
        <dbReference type="Proteomes" id="UP000695022"/>
    </source>
</evidence>
<feature type="region of interest" description="Disordered" evidence="2">
    <location>
        <begin position="148"/>
        <end position="309"/>
    </location>
</feature>
<feature type="region of interest" description="Disordered" evidence="2">
    <location>
        <begin position="42"/>
        <end position="97"/>
    </location>
</feature>
<keyword evidence="1" id="KW-0802">TPR repeat</keyword>
<proteinExistence type="predicted"/>
<dbReference type="GeneID" id="106818195"/>
<dbReference type="SUPFAM" id="SSF48452">
    <property type="entry name" value="TPR-like"/>
    <property type="match status" value="1"/>
</dbReference>
<feature type="chain" id="PRO_5046220543" evidence="3">
    <location>
        <begin position="24"/>
        <end position="646"/>
    </location>
</feature>
<dbReference type="PROSITE" id="PS50005">
    <property type="entry name" value="TPR"/>
    <property type="match status" value="1"/>
</dbReference>
<dbReference type="InterPro" id="IPR033184">
    <property type="entry name" value="PRRC2"/>
</dbReference>
<dbReference type="InterPro" id="IPR019734">
    <property type="entry name" value="TPR_rpt"/>
</dbReference>
<feature type="region of interest" description="Disordered" evidence="2">
    <location>
        <begin position="614"/>
        <end position="646"/>
    </location>
</feature>
<evidence type="ECO:0000313" key="5">
    <source>
        <dbReference type="RefSeq" id="XP_014678407.1"/>
    </source>
</evidence>
<organism evidence="4 5">
    <name type="scientific">Priapulus caudatus</name>
    <name type="common">Priapulid worm</name>
    <dbReference type="NCBI Taxonomy" id="37621"/>
    <lineage>
        <taxon>Eukaryota</taxon>
        <taxon>Metazoa</taxon>
        <taxon>Ecdysozoa</taxon>
        <taxon>Scalidophora</taxon>
        <taxon>Priapulida</taxon>
        <taxon>Priapulimorpha</taxon>
        <taxon>Priapulimorphida</taxon>
        <taxon>Priapulidae</taxon>
        <taxon>Priapulus</taxon>
    </lineage>
</organism>
<keyword evidence="3" id="KW-0732">Signal</keyword>
<dbReference type="SMART" id="SM00028">
    <property type="entry name" value="TPR"/>
    <property type="match status" value="3"/>
</dbReference>
<feature type="compositionally biased region" description="Basic and acidic residues" evidence="2">
    <location>
        <begin position="261"/>
        <end position="309"/>
    </location>
</feature>
<dbReference type="Gene3D" id="1.25.40.10">
    <property type="entry name" value="Tetratricopeptide repeat domain"/>
    <property type="match status" value="1"/>
</dbReference>
<sequence length="646" mass="74116">MAAATHVIPFLNLICVCVQNSQQGHQSGESGPKLWSSVVGHVEGEQGPDEGNWREGGGRGVTTQQQQSLVQSHSGVGLNPNRNGPQTPADSQKMDGEAFSRPAIVRDEDLKELDHIMENDQNGFSWAAVQSEVDYSKELKFSDDEDIASNRLNRDESRKDTSDSTRSAESRSHDKEHQRDDREYRQRWQQQGLPFDHRGGPPMPPYPGGPSGPPRLGPMAPGPYPSQPGRALPPKQPDVDDGEMWRQKRRLQSSEMTAAVERARQRREEEEKRFEEERKAALGEKLGSKRENKRSKDSKDINRSHKKKPKDENLVILSLTSREHRVLKQRLLEPYLSGTSTREFEYKWITTCGLLSDRSQDHVLGDQEKVCARALCFVLQRMLDFLGDVPFLDRDLIERLDPIINSEREKCPVSLQRLMGKYHWYMFEEIGQQTRLLFPELNHIQAVTAVMVTAVSLCSYILESRVNPNVISEYMKADEERTQDSRGFKDLGNQAFLKKDYSKALHCYTVAIEKNPFNHIVYEIRAQVYIKMKKYSSARSDCFRAMLLDETWLKAYYRDADALEKMGRLEYACATLHAAIKNCSLVYPMAEFKNINQKLAKVQQALLDKEGNEVQTKLQQEQKVPPKEQEQQQQQQQKQQQPQQKQ</sequence>
<accession>A0ABM1F1T6</accession>
<feature type="compositionally biased region" description="Low complexity" evidence="2">
    <location>
        <begin position="61"/>
        <end position="77"/>
    </location>
</feature>
<feature type="compositionally biased region" description="Low complexity" evidence="2">
    <location>
        <begin position="631"/>
        <end position="646"/>
    </location>
</feature>
<gene>
    <name evidence="5" type="primary">LOC106818195</name>
</gene>
<feature type="repeat" description="TPR" evidence="1">
    <location>
        <begin position="485"/>
        <end position="518"/>
    </location>
</feature>
<reference evidence="5" key="1">
    <citation type="submission" date="2025-08" db="UniProtKB">
        <authorList>
            <consortium name="RefSeq"/>
        </authorList>
    </citation>
    <scope>IDENTIFICATION</scope>
</reference>
<evidence type="ECO:0000256" key="1">
    <source>
        <dbReference type="PROSITE-ProRule" id="PRU00339"/>
    </source>
</evidence>
<evidence type="ECO:0000256" key="3">
    <source>
        <dbReference type="SAM" id="SignalP"/>
    </source>
</evidence>
<dbReference type="PANTHER" id="PTHR14038">
    <property type="entry name" value="BAT2 HLA-B-ASSOCIATED TRANSCRIPT 2"/>
    <property type="match status" value="1"/>
</dbReference>